<proteinExistence type="predicted"/>
<sequence length="171" mass="17318">MNPFTHSTVATPRPLEGRGRSFGSRSSPTHAGSRAITTDAAASPAGTPSSSSGGRPARSAPPSGRTVRRARLAWGAAMVAAALFAPGVAAALDVNAATTQQLQEIKGIGPKMAQVIVEERERGGRFESLADLSERVKGIGPKKAAAMQSSGLSVGPAAPKPPASKGGAQRR</sequence>
<dbReference type="InterPro" id="IPR003583">
    <property type="entry name" value="Hlx-hairpin-Hlx_DNA-bd_motif"/>
</dbReference>
<evidence type="ECO:0000313" key="5">
    <source>
        <dbReference type="Proteomes" id="UP001232156"/>
    </source>
</evidence>
<dbReference type="PANTHER" id="PTHR21180">
    <property type="entry name" value="ENDONUCLEASE/EXONUCLEASE/PHOSPHATASE FAMILY DOMAIN-CONTAINING PROTEIN 1"/>
    <property type="match status" value="1"/>
</dbReference>
<keyword evidence="2" id="KW-0472">Membrane</keyword>
<feature type="domain" description="Helix-hairpin-helix DNA-binding motif class 1" evidence="3">
    <location>
        <begin position="100"/>
        <end position="119"/>
    </location>
</feature>
<feature type="transmembrane region" description="Helical" evidence="2">
    <location>
        <begin position="72"/>
        <end position="92"/>
    </location>
</feature>
<feature type="region of interest" description="Disordered" evidence="1">
    <location>
        <begin position="1"/>
        <end position="66"/>
    </location>
</feature>
<accession>A0ABU1D393</accession>
<feature type="compositionally biased region" description="Polar residues" evidence="1">
    <location>
        <begin position="1"/>
        <end position="10"/>
    </location>
</feature>
<reference evidence="4 5" key="1">
    <citation type="submission" date="2023-08" db="EMBL/GenBank/DDBJ databases">
        <title>Alcaligenaceae gen. nov., a novel taxon isolated from the sludge of Yixing Pesticide Factory.</title>
        <authorList>
            <person name="Ruan L."/>
        </authorList>
    </citation>
    <scope>NUCLEOTIDE SEQUENCE [LARGE SCALE GENOMIC DNA]</scope>
    <source>
        <strain evidence="4 5">LG-2</strain>
    </source>
</reference>
<evidence type="ECO:0000259" key="3">
    <source>
        <dbReference type="SMART" id="SM00278"/>
    </source>
</evidence>
<evidence type="ECO:0000256" key="1">
    <source>
        <dbReference type="SAM" id="MobiDB-lite"/>
    </source>
</evidence>
<gene>
    <name evidence="4" type="ORF">Q8947_02535</name>
</gene>
<feature type="compositionally biased region" description="Low complexity" evidence="1">
    <location>
        <begin position="40"/>
        <end position="65"/>
    </location>
</feature>
<organism evidence="4 5">
    <name type="scientific">Yanghanlia caeni</name>
    <dbReference type="NCBI Taxonomy" id="3064283"/>
    <lineage>
        <taxon>Bacteria</taxon>
        <taxon>Pseudomonadati</taxon>
        <taxon>Pseudomonadota</taxon>
        <taxon>Betaproteobacteria</taxon>
        <taxon>Burkholderiales</taxon>
        <taxon>Alcaligenaceae</taxon>
        <taxon>Yanghanlia</taxon>
    </lineage>
</organism>
<feature type="domain" description="Helix-hairpin-helix DNA-binding motif class 1" evidence="3">
    <location>
        <begin position="131"/>
        <end position="150"/>
    </location>
</feature>
<dbReference type="EMBL" id="JAUZQE010000004">
    <property type="protein sequence ID" value="MDR4124860.1"/>
    <property type="molecule type" value="Genomic_DNA"/>
</dbReference>
<comment type="caution">
    <text evidence="4">The sequence shown here is derived from an EMBL/GenBank/DDBJ whole genome shotgun (WGS) entry which is preliminary data.</text>
</comment>
<dbReference type="InterPro" id="IPR010994">
    <property type="entry name" value="RuvA_2-like"/>
</dbReference>
<dbReference type="InterPro" id="IPR051675">
    <property type="entry name" value="Endo/Exo/Phosphatase_dom_1"/>
</dbReference>
<dbReference type="Proteomes" id="UP001232156">
    <property type="component" value="Unassembled WGS sequence"/>
</dbReference>
<dbReference type="SUPFAM" id="SSF47781">
    <property type="entry name" value="RuvA domain 2-like"/>
    <property type="match status" value="1"/>
</dbReference>
<evidence type="ECO:0000256" key="2">
    <source>
        <dbReference type="SAM" id="Phobius"/>
    </source>
</evidence>
<dbReference type="PANTHER" id="PTHR21180:SF32">
    <property type="entry name" value="ENDONUCLEASE_EXONUCLEASE_PHOSPHATASE FAMILY DOMAIN-CONTAINING PROTEIN 1"/>
    <property type="match status" value="1"/>
</dbReference>
<dbReference type="Gene3D" id="1.10.150.280">
    <property type="entry name" value="AF1531-like domain"/>
    <property type="match status" value="1"/>
</dbReference>
<keyword evidence="2" id="KW-0812">Transmembrane</keyword>
<keyword evidence="2" id="KW-1133">Transmembrane helix</keyword>
<dbReference type="RefSeq" id="WP_347286372.1">
    <property type="nucleotide sequence ID" value="NZ_JAUZQE010000004.1"/>
</dbReference>
<keyword evidence="5" id="KW-1185">Reference proteome</keyword>
<protein>
    <submittedName>
        <fullName evidence="4">DUF655 domain-containing protein</fullName>
    </submittedName>
</protein>
<name>A0ABU1D393_9BURK</name>
<feature type="region of interest" description="Disordered" evidence="1">
    <location>
        <begin position="140"/>
        <end position="171"/>
    </location>
</feature>
<evidence type="ECO:0000313" key="4">
    <source>
        <dbReference type="EMBL" id="MDR4124860.1"/>
    </source>
</evidence>
<dbReference type="SMART" id="SM00278">
    <property type="entry name" value="HhH1"/>
    <property type="match status" value="2"/>
</dbReference>
<dbReference type="Pfam" id="PF12836">
    <property type="entry name" value="HHH_3"/>
    <property type="match status" value="1"/>
</dbReference>